<accession>A0AC60P8I0</accession>
<name>A0AC60P8I0_IXOPE</name>
<keyword evidence="2" id="KW-1185">Reference proteome</keyword>
<dbReference type="EMBL" id="JABSTQ010011052">
    <property type="protein sequence ID" value="KAG0415621.1"/>
    <property type="molecule type" value="Genomic_DNA"/>
</dbReference>
<sequence>MHLGFESELRFQRQVPALVDVGINEVNIFSNMHGKRCTFSDIERHLKPAGAKYLLNNQVEATPRGDPRKPGGEPDLRRGRETQLSISAQWNRRRRQQVGRRAAGRYCGCAEESAPRRSQECASPSDADSQTQTVSRSSRQPSPQLAAKSTTAQRGAPLSQTDGSSFSAPFHASVPLP</sequence>
<dbReference type="Proteomes" id="UP000805193">
    <property type="component" value="Unassembled WGS sequence"/>
</dbReference>
<reference evidence="1 2" key="1">
    <citation type="journal article" date="2020" name="Cell">
        <title>Large-Scale Comparative Analyses of Tick Genomes Elucidate Their Genetic Diversity and Vector Capacities.</title>
        <authorList>
            <consortium name="Tick Genome and Microbiome Consortium (TIGMIC)"/>
            <person name="Jia N."/>
            <person name="Wang J."/>
            <person name="Shi W."/>
            <person name="Du L."/>
            <person name="Sun Y."/>
            <person name="Zhan W."/>
            <person name="Jiang J.F."/>
            <person name="Wang Q."/>
            <person name="Zhang B."/>
            <person name="Ji P."/>
            <person name="Bell-Sakyi L."/>
            <person name="Cui X.M."/>
            <person name="Yuan T.T."/>
            <person name="Jiang B.G."/>
            <person name="Yang W.F."/>
            <person name="Lam T.T."/>
            <person name="Chang Q.C."/>
            <person name="Ding S.J."/>
            <person name="Wang X.J."/>
            <person name="Zhu J.G."/>
            <person name="Ruan X.D."/>
            <person name="Zhao L."/>
            <person name="Wei J.T."/>
            <person name="Ye R.Z."/>
            <person name="Que T.C."/>
            <person name="Du C.H."/>
            <person name="Zhou Y.H."/>
            <person name="Cheng J.X."/>
            <person name="Dai P.F."/>
            <person name="Guo W.B."/>
            <person name="Han X.H."/>
            <person name="Huang E.J."/>
            <person name="Li L.F."/>
            <person name="Wei W."/>
            <person name="Gao Y.C."/>
            <person name="Liu J.Z."/>
            <person name="Shao H.Z."/>
            <person name="Wang X."/>
            <person name="Wang C.C."/>
            <person name="Yang T.C."/>
            <person name="Huo Q.B."/>
            <person name="Li W."/>
            <person name="Chen H.Y."/>
            <person name="Chen S.E."/>
            <person name="Zhou L.G."/>
            <person name="Ni X.B."/>
            <person name="Tian J.H."/>
            <person name="Sheng Y."/>
            <person name="Liu T."/>
            <person name="Pan Y.S."/>
            <person name="Xia L.Y."/>
            <person name="Li J."/>
            <person name="Zhao F."/>
            <person name="Cao W.C."/>
        </authorList>
    </citation>
    <scope>NUCLEOTIDE SEQUENCE [LARGE SCALE GENOMIC DNA]</scope>
    <source>
        <strain evidence="1">Iper-2018</strain>
    </source>
</reference>
<comment type="caution">
    <text evidence="1">The sequence shown here is derived from an EMBL/GenBank/DDBJ whole genome shotgun (WGS) entry which is preliminary data.</text>
</comment>
<proteinExistence type="predicted"/>
<evidence type="ECO:0000313" key="1">
    <source>
        <dbReference type="EMBL" id="KAG0415621.1"/>
    </source>
</evidence>
<organism evidence="1 2">
    <name type="scientific">Ixodes persulcatus</name>
    <name type="common">Taiga tick</name>
    <dbReference type="NCBI Taxonomy" id="34615"/>
    <lineage>
        <taxon>Eukaryota</taxon>
        <taxon>Metazoa</taxon>
        <taxon>Ecdysozoa</taxon>
        <taxon>Arthropoda</taxon>
        <taxon>Chelicerata</taxon>
        <taxon>Arachnida</taxon>
        <taxon>Acari</taxon>
        <taxon>Parasitiformes</taxon>
        <taxon>Ixodida</taxon>
        <taxon>Ixodoidea</taxon>
        <taxon>Ixodidae</taxon>
        <taxon>Ixodinae</taxon>
        <taxon>Ixodes</taxon>
    </lineage>
</organism>
<gene>
    <name evidence="1" type="ORF">HPB47_007237</name>
</gene>
<protein>
    <submittedName>
        <fullName evidence="1">Uncharacterized protein</fullName>
    </submittedName>
</protein>
<evidence type="ECO:0000313" key="2">
    <source>
        <dbReference type="Proteomes" id="UP000805193"/>
    </source>
</evidence>